<dbReference type="Proteomes" id="UP000007383">
    <property type="component" value="Chromosome"/>
</dbReference>
<dbReference type="GO" id="GO:0055085">
    <property type="term" value="P:transmembrane transport"/>
    <property type="evidence" value="ECO:0007669"/>
    <property type="project" value="InterPro"/>
</dbReference>
<dbReference type="PANTHER" id="PTHR43744:SF12">
    <property type="entry name" value="ABC TRANSPORTER PERMEASE PROTEIN MG189-RELATED"/>
    <property type="match status" value="1"/>
</dbReference>
<keyword evidence="9" id="KW-0762">Sugar transport</keyword>
<dbReference type="AlphaFoldDB" id="H9UMS4"/>
<dbReference type="Gene3D" id="1.10.3720.10">
    <property type="entry name" value="MetI-like"/>
    <property type="match status" value="1"/>
</dbReference>
<feature type="transmembrane region" description="Helical" evidence="7">
    <location>
        <begin position="445"/>
        <end position="466"/>
    </location>
</feature>
<dbReference type="InterPro" id="IPR035906">
    <property type="entry name" value="MetI-like_sf"/>
</dbReference>
<reference evidence="10" key="1">
    <citation type="journal article" date="2013" name="Stand. Genomic Sci.">
        <title>Complete genome sequence of the halophilic bacterium Spirochaeta africana type strain (Z-7692(T)) from the alkaline Lake Magadi in the East African Rift.</title>
        <authorList>
            <person name="Liolos K."/>
            <person name="Abt B."/>
            <person name="Scheuner C."/>
            <person name="Teshima H."/>
            <person name="Held B."/>
            <person name="Lapidus A."/>
            <person name="Nolan M."/>
            <person name="Lucas S."/>
            <person name="Deshpande S."/>
            <person name="Cheng J.F."/>
            <person name="Tapia R."/>
            <person name="Goodwin L.A."/>
            <person name="Pitluck S."/>
            <person name="Pagani I."/>
            <person name="Ivanova N."/>
            <person name="Mavromatis K."/>
            <person name="Mikhailova N."/>
            <person name="Huntemann M."/>
            <person name="Pati A."/>
            <person name="Chen A."/>
            <person name="Palaniappan K."/>
            <person name="Land M."/>
            <person name="Rohde M."/>
            <person name="Tindall B.J."/>
            <person name="Detter J.C."/>
            <person name="Goker M."/>
            <person name="Bristow J."/>
            <person name="Eisen J.A."/>
            <person name="Markowitz V."/>
            <person name="Hugenholtz P."/>
            <person name="Woyke T."/>
            <person name="Klenk H.P."/>
            <person name="Kyrpides N.C."/>
        </authorList>
    </citation>
    <scope>NUCLEOTIDE SEQUENCE</scope>
    <source>
        <strain evidence="10">ATCC 700263 / DSM 8902 / Z-7692</strain>
    </source>
</reference>
<keyword evidence="5 7" id="KW-1133">Transmembrane helix</keyword>
<dbReference type="Pfam" id="PF00528">
    <property type="entry name" value="BPD_transp_1"/>
    <property type="match status" value="1"/>
</dbReference>
<evidence type="ECO:0000256" key="5">
    <source>
        <dbReference type="ARBA" id="ARBA00022989"/>
    </source>
</evidence>
<dbReference type="InterPro" id="IPR000515">
    <property type="entry name" value="MetI-like"/>
</dbReference>
<dbReference type="KEGG" id="sfc:Spiaf_2793"/>
<dbReference type="PANTHER" id="PTHR43744">
    <property type="entry name" value="ABC TRANSPORTER PERMEASE PROTEIN MG189-RELATED-RELATED"/>
    <property type="match status" value="1"/>
</dbReference>
<evidence type="ECO:0000256" key="1">
    <source>
        <dbReference type="ARBA" id="ARBA00004651"/>
    </source>
</evidence>
<organism evidence="9 10">
    <name type="scientific">Spirochaeta africana (strain ATCC 700263 / DSM 8902 / Z-7692)</name>
    <dbReference type="NCBI Taxonomy" id="889378"/>
    <lineage>
        <taxon>Bacteria</taxon>
        <taxon>Pseudomonadati</taxon>
        <taxon>Spirochaetota</taxon>
        <taxon>Spirochaetia</taxon>
        <taxon>Spirochaetales</taxon>
        <taxon>Spirochaetaceae</taxon>
        <taxon>Spirochaeta</taxon>
    </lineage>
</organism>
<dbReference type="STRING" id="889378.Spiaf_2793"/>
<dbReference type="HOGENOM" id="CLU_608238_0_0_12"/>
<dbReference type="CDD" id="cd06261">
    <property type="entry name" value="TM_PBP2"/>
    <property type="match status" value="1"/>
</dbReference>
<keyword evidence="10" id="KW-1185">Reference proteome</keyword>
<keyword evidence="3" id="KW-1003">Cell membrane</keyword>
<protein>
    <submittedName>
        <fullName evidence="9">ABC-type sugar transport system, permease component</fullName>
    </submittedName>
</protein>
<dbReference type="RefSeq" id="WP_014456799.1">
    <property type="nucleotide sequence ID" value="NC_017098.1"/>
</dbReference>
<evidence type="ECO:0000256" key="2">
    <source>
        <dbReference type="ARBA" id="ARBA00022448"/>
    </source>
</evidence>
<evidence type="ECO:0000259" key="8">
    <source>
        <dbReference type="PROSITE" id="PS50928"/>
    </source>
</evidence>
<keyword evidence="4 7" id="KW-0812">Transmembrane</keyword>
<feature type="domain" description="ABC transmembrane type-1" evidence="8">
    <location>
        <begin position="258"/>
        <end position="466"/>
    </location>
</feature>
<dbReference type="PATRIC" id="fig|889378.3.peg.2765"/>
<feature type="transmembrane region" description="Helical" evidence="7">
    <location>
        <begin position="28"/>
        <end position="51"/>
    </location>
</feature>
<gene>
    <name evidence="9" type="ordered locus">Spiaf_2793</name>
</gene>
<proteinExistence type="inferred from homology"/>
<dbReference type="PROSITE" id="PS50928">
    <property type="entry name" value="ABC_TM1"/>
    <property type="match status" value="1"/>
</dbReference>
<comment type="subcellular location">
    <subcellularLocation>
        <location evidence="1 7">Cell membrane</location>
        <topology evidence="1 7">Multi-pass membrane protein</topology>
    </subcellularLocation>
</comment>
<evidence type="ECO:0000313" key="10">
    <source>
        <dbReference type="Proteomes" id="UP000007383"/>
    </source>
</evidence>
<feature type="transmembrane region" description="Helical" evidence="7">
    <location>
        <begin position="262"/>
        <end position="284"/>
    </location>
</feature>
<comment type="similarity">
    <text evidence="7">Belongs to the binding-protein-dependent transport system permease family.</text>
</comment>
<dbReference type="EMBL" id="CP003282">
    <property type="protein sequence ID" value="AFG38817.1"/>
    <property type="molecule type" value="Genomic_DNA"/>
</dbReference>
<evidence type="ECO:0000256" key="3">
    <source>
        <dbReference type="ARBA" id="ARBA00022475"/>
    </source>
</evidence>
<accession>H9UMS4</accession>
<dbReference type="eggNOG" id="COG0395">
    <property type="taxonomic scope" value="Bacteria"/>
</dbReference>
<dbReference type="SUPFAM" id="SSF161098">
    <property type="entry name" value="MetI-like"/>
    <property type="match status" value="1"/>
</dbReference>
<keyword evidence="6 7" id="KW-0472">Membrane</keyword>
<evidence type="ECO:0000256" key="4">
    <source>
        <dbReference type="ARBA" id="ARBA00022692"/>
    </source>
</evidence>
<feature type="transmembrane region" description="Helical" evidence="7">
    <location>
        <begin position="293"/>
        <end position="317"/>
    </location>
</feature>
<sequence length="481" mass="52773">MALDTMTTGYAPEPMRIRSAAELARGRWLRVGIVYSLLLIFAVLFLGPLLFAATSSLKVNALEYPPTLRIPQLHPGNWAAAARLGRQGAGKPFLGGFAPGAEIDFTFEVFTARGLPLEKPEVVIPRRRPGAGLGAVLQIDYAADYAVLDGPWELERRETEIMRDEVAIPGTITTYGFRISYPDDGPRIDRLPVDITLGVGSVAAGAQLAPTRLERRGRVISYDNLAPGWIGYMLRNYVRLFREARDVATGRSLFFSWTMNSGIYALARVISNIMLASMAGYALARFRFRGRSLIFMIVLFSQMVPAQVTFISNYLVIRDGIFGFSRLFGVDTLLNTLTGVIIGGAGSSALIEASKVFIMKQFFESIPHEVEEAALIDGASQWQRYWRVVFPMARPALGAVGILTFQGAWNDFFWPFVVLTSPESIKTLPIGLLSFRQTYGATGDWGLILSGAILSALPVVILFIAFQKYFIQGVSAGGSKG</sequence>
<name>H9UMS4_SPIAZ</name>
<dbReference type="GO" id="GO:0005886">
    <property type="term" value="C:plasma membrane"/>
    <property type="evidence" value="ECO:0007669"/>
    <property type="project" value="UniProtKB-SubCell"/>
</dbReference>
<keyword evidence="2 7" id="KW-0813">Transport</keyword>
<evidence type="ECO:0000256" key="6">
    <source>
        <dbReference type="ARBA" id="ARBA00023136"/>
    </source>
</evidence>
<evidence type="ECO:0000256" key="7">
    <source>
        <dbReference type="RuleBase" id="RU363032"/>
    </source>
</evidence>
<feature type="transmembrane region" description="Helical" evidence="7">
    <location>
        <begin position="337"/>
        <end position="358"/>
    </location>
</feature>
<evidence type="ECO:0000313" key="9">
    <source>
        <dbReference type="EMBL" id="AFG38817.1"/>
    </source>
</evidence>